<dbReference type="SUPFAM" id="SSF53474">
    <property type="entry name" value="alpha/beta-Hydrolases"/>
    <property type="match status" value="1"/>
</dbReference>
<dbReference type="EMBL" id="JABENB010000003">
    <property type="protein sequence ID" value="NNG40758.1"/>
    <property type="molecule type" value="Genomic_DNA"/>
</dbReference>
<evidence type="ECO:0000256" key="4">
    <source>
        <dbReference type="ARBA" id="ARBA00023157"/>
    </source>
</evidence>
<sequence length="228" mass="24098">MNAIDRKPPILVITVRGSTEPASGSRLLTPIARAISHRYAGEVQIHSLPYPATFESFTATYPARIDLGQSPTIGVRNLVSLLNDEATSRSQRRIVLLGWSQGAQVITDALVPHAARYAGTDAPDLDPTAVDQIAAIALFGNPTFTAGEPHNAGNPTPGVSGVIPRQPGMLAGHADTIRDYCARGDISAQNAPGSDVEGHVAYFHNGMPDRAAEFVLSRLLRTTIMGGA</sequence>
<dbReference type="SMART" id="SM01110">
    <property type="entry name" value="Cutinase"/>
    <property type="match status" value="1"/>
</dbReference>
<dbReference type="Gene3D" id="3.40.50.1820">
    <property type="entry name" value="alpha/beta hydrolase"/>
    <property type="match status" value="1"/>
</dbReference>
<evidence type="ECO:0000256" key="2">
    <source>
        <dbReference type="ARBA" id="ARBA00022487"/>
    </source>
</evidence>
<keyword evidence="2" id="KW-0719">Serine esterase</keyword>
<dbReference type="Proteomes" id="UP000557772">
    <property type="component" value="Unassembled WGS sequence"/>
</dbReference>
<dbReference type="PANTHER" id="PTHR33630:SF9">
    <property type="entry name" value="CUTINASE 4"/>
    <property type="match status" value="1"/>
</dbReference>
<evidence type="ECO:0000256" key="1">
    <source>
        <dbReference type="ARBA" id="ARBA00007534"/>
    </source>
</evidence>
<organism evidence="5 6">
    <name type="scientific">Flexivirga aerilata</name>
    <dbReference type="NCBI Taxonomy" id="1656889"/>
    <lineage>
        <taxon>Bacteria</taxon>
        <taxon>Bacillati</taxon>
        <taxon>Actinomycetota</taxon>
        <taxon>Actinomycetes</taxon>
        <taxon>Micrococcales</taxon>
        <taxon>Dermacoccaceae</taxon>
        <taxon>Flexivirga</taxon>
    </lineage>
</organism>
<dbReference type="PANTHER" id="PTHR33630">
    <property type="entry name" value="CUTINASE RV1984C-RELATED-RELATED"/>
    <property type="match status" value="1"/>
</dbReference>
<evidence type="ECO:0000313" key="5">
    <source>
        <dbReference type="EMBL" id="NNG40758.1"/>
    </source>
</evidence>
<dbReference type="Pfam" id="PF01083">
    <property type="entry name" value="Cutinase"/>
    <property type="match status" value="1"/>
</dbReference>
<evidence type="ECO:0000256" key="3">
    <source>
        <dbReference type="ARBA" id="ARBA00022801"/>
    </source>
</evidence>
<keyword evidence="4" id="KW-1015">Disulfide bond</keyword>
<proteinExistence type="inferred from homology"/>
<dbReference type="RefSeq" id="WP_171157495.1">
    <property type="nucleotide sequence ID" value="NZ_JABENB010000003.1"/>
</dbReference>
<protein>
    <submittedName>
        <fullName evidence="5">Cutinase family protein</fullName>
    </submittedName>
</protein>
<name>A0A849AN77_9MICO</name>
<accession>A0A849AN77</accession>
<comment type="caution">
    <text evidence="5">The sequence shown here is derived from an EMBL/GenBank/DDBJ whole genome shotgun (WGS) entry which is preliminary data.</text>
</comment>
<comment type="similarity">
    <text evidence="1">Belongs to the cutinase family.</text>
</comment>
<dbReference type="AlphaFoldDB" id="A0A849AN77"/>
<keyword evidence="6" id="KW-1185">Reference proteome</keyword>
<keyword evidence="3" id="KW-0378">Hydrolase</keyword>
<dbReference type="InterPro" id="IPR029058">
    <property type="entry name" value="AB_hydrolase_fold"/>
</dbReference>
<evidence type="ECO:0000313" key="6">
    <source>
        <dbReference type="Proteomes" id="UP000557772"/>
    </source>
</evidence>
<dbReference type="InterPro" id="IPR000675">
    <property type="entry name" value="Cutinase/axe"/>
</dbReference>
<gene>
    <name evidence="5" type="ORF">HJ588_15950</name>
</gene>
<reference evidence="5 6" key="1">
    <citation type="submission" date="2020-05" db="EMBL/GenBank/DDBJ databases">
        <title>Flexivirga sp. ID2601S isolated from air conditioner.</title>
        <authorList>
            <person name="Kim D.H."/>
        </authorList>
    </citation>
    <scope>NUCLEOTIDE SEQUENCE [LARGE SCALE GENOMIC DNA]</scope>
    <source>
        <strain evidence="5 6">ID2601S</strain>
    </source>
</reference>
<dbReference type="GO" id="GO:0052689">
    <property type="term" value="F:carboxylic ester hydrolase activity"/>
    <property type="evidence" value="ECO:0007669"/>
    <property type="project" value="UniProtKB-KW"/>
</dbReference>